<dbReference type="EMBL" id="CP066167">
    <property type="protein sequence ID" value="QQD17835.1"/>
    <property type="molecule type" value="Genomic_DNA"/>
</dbReference>
<dbReference type="SUPFAM" id="SSF56645">
    <property type="entry name" value="Acyl-CoA dehydrogenase NM domain-like"/>
    <property type="match status" value="1"/>
</dbReference>
<dbReference type="KEGG" id="snan:I6N98_16060"/>
<dbReference type="Gene3D" id="2.40.110.10">
    <property type="entry name" value="Butyryl-CoA Dehydrogenase, subunit A, domain 2"/>
    <property type="match status" value="1"/>
</dbReference>
<evidence type="ECO:0000256" key="1">
    <source>
        <dbReference type="ARBA" id="ARBA00001974"/>
    </source>
</evidence>
<evidence type="ECO:0000256" key="6">
    <source>
        <dbReference type="RuleBase" id="RU362125"/>
    </source>
</evidence>
<dbReference type="PANTHER" id="PTHR43292:SF3">
    <property type="entry name" value="ACYL-COA DEHYDROGENASE FADE29"/>
    <property type="match status" value="1"/>
</dbReference>
<organism evidence="10 11">
    <name type="scientific">Spongiibacter nanhainus</name>
    <dbReference type="NCBI Taxonomy" id="2794344"/>
    <lineage>
        <taxon>Bacteria</taxon>
        <taxon>Pseudomonadati</taxon>
        <taxon>Pseudomonadota</taxon>
        <taxon>Gammaproteobacteria</taxon>
        <taxon>Cellvibrionales</taxon>
        <taxon>Spongiibacteraceae</taxon>
        <taxon>Spongiibacter</taxon>
    </lineage>
</organism>
<evidence type="ECO:0000256" key="3">
    <source>
        <dbReference type="ARBA" id="ARBA00022630"/>
    </source>
</evidence>
<evidence type="ECO:0000259" key="8">
    <source>
        <dbReference type="Pfam" id="PF02770"/>
    </source>
</evidence>
<keyword evidence="5 6" id="KW-0560">Oxidoreductase</keyword>
<dbReference type="FunFam" id="2.40.110.10:FF:000002">
    <property type="entry name" value="Acyl-CoA dehydrogenase fadE12"/>
    <property type="match status" value="1"/>
</dbReference>
<dbReference type="GO" id="GO:0050660">
    <property type="term" value="F:flavin adenine dinucleotide binding"/>
    <property type="evidence" value="ECO:0007669"/>
    <property type="project" value="InterPro"/>
</dbReference>
<evidence type="ECO:0000256" key="2">
    <source>
        <dbReference type="ARBA" id="ARBA00009347"/>
    </source>
</evidence>
<comment type="cofactor">
    <cofactor evidence="1 6">
        <name>FAD</name>
        <dbReference type="ChEBI" id="CHEBI:57692"/>
    </cofactor>
</comment>
<dbReference type="InterPro" id="IPR006091">
    <property type="entry name" value="Acyl-CoA_Oxase/DH_mid-dom"/>
</dbReference>
<dbReference type="Gene3D" id="1.20.140.10">
    <property type="entry name" value="Butyryl-CoA Dehydrogenase, subunit A, domain 3"/>
    <property type="match status" value="1"/>
</dbReference>
<dbReference type="InterPro" id="IPR036250">
    <property type="entry name" value="AcylCo_DH-like_C"/>
</dbReference>
<feature type="domain" description="Acyl-CoA dehydrogenase/oxidase C-terminal" evidence="7">
    <location>
        <begin position="234"/>
        <end position="401"/>
    </location>
</feature>
<evidence type="ECO:0000259" key="9">
    <source>
        <dbReference type="Pfam" id="PF02771"/>
    </source>
</evidence>
<dbReference type="InterPro" id="IPR013786">
    <property type="entry name" value="AcylCoA_DH/ox_N"/>
</dbReference>
<evidence type="ECO:0000313" key="10">
    <source>
        <dbReference type="EMBL" id="QQD17835.1"/>
    </source>
</evidence>
<dbReference type="SUPFAM" id="SSF47203">
    <property type="entry name" value="Acyl-CoA dehydrogenase C-terminal domain-like"/>
    <property type="match status" value="1"/>
</dbReference>
<evidence type="ECO:0000256" key="4">
    <source>
        <dbReference type="ARBA" id="ARBA00022827"/>
    </source>
</evidence>
<dbReference type="InterPro" id="IPR009100">
    <property type="entry name" value="AcylCoA_DH/oxidase_NM_dom_sf"/>
</dbReference>
<evidence type="ECO:0000313" key="11">
    <source>
        <dbReference type="Proteomes" id="UP000596063"/>
    </source>
</evidence>
<dbReference type="Proteomes" id="UP000596063">
    <property type="component" value="Chromosome"/>
</dbReference>
<feature type="domain" description="Acyl-CoA oxidase/dehydrogenase middle" evidence="8">
    <location>
        <begin position="128"/>
        <end position="222"/>
    </location>
</feature>
<evidence type="ECO:0000256" key="5">
    <source>
        <dbReference type="ARBA" id="ARBA00023002"/>
    </source>
</evidence>
<gene>
    <name evidence="10" type="ORF">I6N98_16060</name>
</gene>
<dbReference type="RefSeq" id="WP_198569334.1">
    <property type="nucleotide sequence ID" value="NZ_CP066167.1"/>
</dbReference>
<dbReference type="AlphaFoldDB" id="A0A7T4QZW6"/>
<keyword evidence="3 6" id="KW-0285">Flavoprotein</keyword>
<reference evidence="10 11" key="1">
    <citation type="submission" date="2020-12" db="EMBL/GenBank/DDBJ databases">
        <authorList>
            <person name="Shan Y."/>
        </authorList>
    </citation>
    <scope>NUCLEOTIDE SEQUENCE [LARGE SCALE GENOMIC DNA]</scope>
    <source>
        <strain evidence="11">csc3.9</strain>
    </source>
</reference>
<proteinExistence type="inferred from homology"/>
<protein>
    <submittedName>
        <fullName evidence="10">Acyl-CoA dehydrogenase family protein</fullName>
    </submittedName>
</protein>
<dbReference type="Pfam" id="PF02770">
    <property type="entry name" value="Acyl-CoA_dh_M"/>
    <property type="match status" value="1"/>
</dbReference>
<comment type="similarity">
    <text evidence="2 6">Belongs to the acyl-CoA dehydrogenase family.</text>
</comment>
<dbReference type="InterPro" id="IPR046373">
    <property type="entry name" value="Acyl-CoA_Oxase/DH_mid-dom_sf"/>
</dbReference>
<dbReference type="PANTHER" id="PTHR43292">
    <property type="entry name" value="ACYL-COA DEHYDROGENASE"/>
    <property type="match status" value="1"/>
</dbReference>
<keyword evidence="11" id="KW-1185">Reference proteome</keyword>
<feature type="domain" description="Acyl-CoA dehydrogenase/oxidase N-terminal" evidence="9">
    <location>
        <begin position="8"/>
        <end position="124"/>
    </location>
</feature>
<dbReference type="Pfam" id="PF02771">
    <property type="entry name" value="Acyl-CoA_dh_N"/>
    <property type="match status" value="1"/>
</dbReference>
<evidence type="ECO:0000259" key="7">
    <source>
        <dbReference type="Pfam" id="PF00441"/>
    </source>
</evidence>
<dbReference type="GO" id="GO:0005886">
    <property type="term" value="C:plasma membrane"/>
    <property type="evidence" value="ECO:0007669"/>
    <property type="project" value="TreeGrafter"/>
</dbReference>
<dbReference type="Gene3D" id="1.10.540.10">
    <property type="entry name" value="Acyl-CoA dehydrogenase/oxidase, N-terminal domain"/>
    <property type="match status" value="1"/>
</dbReference>
<dbReference type="Pfam" id="PF00441">
    <property type="entry name" value="Acyl-CoA_dh_1"/>
    <property type="match status" value="1"/>
</dbReference>
<name>A0A7T4QZW6_9GAMM</name>
<accession>A0A7T4QZW6</accession>
<keyword evidence="4 6" id="KW-0274">FAD</keyword>
<dbReference type="InterPro" id="IPR009075">
    <property type="entry name" value="AcylCo_DH/oxidase_C"/>
</dbReference>
<dbReference type="InterPro" id="IPR037069">
    <property type="entry name" value="AcylCoA_DH/ox_N_sf"/>
</dbReference>
<dbReference type="GO" id="GO:0016627">
    <property type="term" value="F:oxidoreductase activity, acting on the CH-CH group of donors"/>
    <property type="evidence" value="ECO:0007669"/>
    <property type="project" value="InterPro"/>
</dbReference>
<dbReference type="InterPro" id="IPR052161">
    <property type="entry name" value="Mycobact_Acyl-CoA_DH"/>
</dbReference>
<sequence length="403" mass="44831">MSNEQSQAELEEFRQEVREFLATAPTPEILEAGAKTTSVFCPFEPTMAWHKILYEKGWVAPAWPKEYGGTGWSIQQRYIFTEECNRRGVPQILPQNLQMVGPAVLGFGTEEQKAEYLPGMLSGDDFWCQGYSEPGAGSDLASLKCRADSDGDDYILNGSKTWTTYGHHANKMFALVRTSSEGKPQQGITFLLLDMDLPGIEVRPIIGLDGFPEQCEVFFTDVRVPKRNRIGEENQGWTVAKYVLEFERGGSNFGAWLVPALERLRARCEQPLDTSGRRLIDDETLRRQLADLEIDIRAVEHTEKRVNANLKHGENPGPMASLLKILGTEVMQRFSEVQLEIFGLDALPLQLQALEVGSGVEPIAGDAHAMLAMPYYLNTRAASIYAGSNEVQRSLLAKSILGA</sequence>